<dbReference type="InterPro" id="IPR000157">
    <property type="entry name" value="TIR_dom"/>
</dbReference>
<evidence type="ECO:0000256" key="10">
    <source>
        <dbReference type="ARBA" id="ARBA00023180"/>
    </source>
</evidence>
<evidence type="ECO:0000256" key="4">
    <source>
        <dbReference type="ARBA" id="ARBA00022692"/>
    </source>
</evidence>
<evidence type="ECO:0000259" key="12">
    <source>
        <dbReference type="PROSITE" id="PS50104"/>
    </source>
</evidence>
<dbReference type="SUPFAM" id="SSF52058">
    <property type="entry name" value="L domain-like"/>
    <property type="match status" value="3"/>
</dbReference>
<evidence type="ECO:0000256" key="2">
    <source>
        <dbReference type="ARBA" id="ARBA00009634"/>
    </source>
</evidence>
<dbReference type="GO" id="GO:0005886">
    <property type="term" value="C:plasma membrane"/>
    <property type="evidence" value="ECO:0007669"/>
    <property type="project" value="TreeGrafter"/>
</dbReference>
<dbReference type="OrthoDB" id="1421090at2759"/>
<evidence type="ECO:0000256" key="6">
    <source>
        <dbReference type="ARBA" id="ARBA00022737"/>
    </source>
</evidence>
<comment type="subcellular location">
    <subcellularLocation>
        <location evidence="1">Membrane</location>
        <topology evidence="1">Single-pass membrane protein</topology>
    </subcellularLocation>
</comment>
<dbReference type="PROSITE" id="PS50104">
    <property type="entry name" value="TIR"/>
    <property type="match status" value="1"/>
</dbReference>
<keyword evidence="7 11" id="KW-1133">Transmembrane helix</keyword>
<dbReference type="InterPro" id="IPR003591">
    <property type="entry name" value="Leu-rich_rpt_typical-subtyp"/>
</dbReference>
<keyword evidence="14" id="KW-1185">Reference proteome</keyword>
<dbReference type="GO" id="GO:0038023">
    <property type="term" value="F:signaling receptor activity"/>
    <property type="evidence" value="ECO:0007669"/>
    <property type="project" value="TreeGrafter"/>
</dbReference>
<evidence type="ECO:0000313" key="14">
    <source>
        <dbReference type="Proteomes" id="UP000475862"/>
    </source>
</evidence>
<dbReference type="AlphaFoldDB" id="A0A6G0T2T2"/>
<dbReference type="Gene3D" id="3.40.50.10140">
    <property type="entry name" value="Toll/interleukin-1 receptor homology (TIR) domain"/>
    <property type="match status" value="1"/>
</dbReference>
<keyword evidence="8 11" id="KW-0472">Membrane</keyword>
<keyword evidence="6" id="KW-0677">Repeat</keyword>
<keyword evidence="10" id="KW-0325">Glycoprotein</keyword>
<keyword evidence="4 11" id="KW-0812">Transmembrane</keyword>
<dbReference type="Proteomes" id="UP000475862">
    <property type="component" value="Unassembled WGS sequence"/>
</dbReference>
<evidence type="ECO:0000256" key="1">
    <source>
        <dbReference type="ARBA" id="ARBA00004167"/>
    </source>
</evidence>
<protein>
    <recommendedName>
        <fullName evidence="12">TIR domain-containing protein</fullName>
    </recommendedName>
</protein>
<dbReference type="Pfam" id="PF00560">
    <property type="entry name" value="LRR_1"/>
    <property type="match status" value="1"/>
</dbReference>
<dbReference type="PRINTS" id="PR01537">
    <property type="entry name" value="INTRLKN1R1F"/>
</dbReference>
<name>A0A6G0T2T2_APHGL</name>
<accession>A0A6G0T2T2</accession>
<evidence type="ECO:0000256" key="7">
    <source>
        <dbReference type="ARBA" id="ARBA00022989"/>
    </source>
</evidence>
<comment type="similarity">
    <text evidence="2">Belongs to the Toll-like receptor family.</text>
</comment>
<dbReference type="Pfam" id="PF01582">
    <property type="entry name" value="TIR"/>
    <property type="match status" value="1"/>
</dbReference>
<feature type="transmembrane region" description="Helical" evidence="11">
    <location>
        <begin position="784"/>
        <end position="805"/>
    </location>
</feature>
<dbReference type="GO" id="GO:0007165">
    <property type="term" value="P:signal transduction"/>
    <property type="evidence" value="ECO:0007669"/>
    <property type="project" value="InterPro"/>
</dbReference>
<dbReference type="FunFam" id="3.40.50.10140:FF:000020">
    <property type="entry name" value="Blast:Protein toll"/>
    <property type="match status" value="1"/>
</dbReference>
<evidence type="ECO:0000256" key="5">
    <source>
        <dbReference type="ARBA" id="ARBA00022729"/>
    </source>
</evidence>
<organism evidence="13 14">
    <name type="scientific">Aphis glycines</name>
    <name type="common">Soybean aphid</name>
    <dbReference type="NCBI Taxonomy" id="307491"/>
    <lineage>
        <taxon>Eukaryota</taxon>
        <taxon>Metazoa</taxon>
        <taxon>Ecdysozoa</taxon>
        <taxon>Arthropoda</taxon>
        <taxon>Hexapoda</taxon>
        <taxon>Insecta</taxon>
        <taxon>Pterygota</taxon>
        <taxon>Neoptera</taxon>
        <taxon>Paraneoptera</taxon>
        <taxon>Hemiptera</taxon>
        <taxon>Sternorrhyncha</taxon>
        <taxon>Aphidomorpha</taxon>
        <taxon>Aphidoidea</taxon>
        <taxon>Aphididae</taxon>
        <taxon>Aphidini</taxon>
        <taxon>Aphis</taxon>
        <taxon>Aphis</taxon>
    </lineage>
</organism>
<reference evidence="13 14" key="1">
    <citation type="submission" date="2019-08" db="EMBL/GenBank/DDBJ databases">
        <title>The genome of the soybean aphid Biotype 1, its phylome, world population structure and adaptation to the North American continent.</title>
        <authorList>
            <person name="Giordano R."/>
            <person name="Donthu R.K."/>
            <person name="Hernandez A.G."/>
            <person name="Wright C.L."/>
            <person name="Zimin A.V."/>
        </authorList>
    </citation>
    <scope>NUCLEOTIDE SEQUENCE [LARGE SCALE GENOMIC DNA]</scope>
    <source>
        <tissue evidence="13">Whole aphids</tissue>
    </source>
</reference>
<dbReference type="InterPro" id="IPR035897">
    <property type="entry name" value="Toll_tir_struct_dom_sf"/>
</dbReference>
<dbReference type="SMART" id="SM00255">
    <property type="entry name" value="TIR"/>
    <property type="match status" value="1"/>
</dbReference>
<sequence>MPTMAMSTQSLLMHSECCITIRSRPKMNWLINIIILQVLLGQVFSDLLCLSSDKCSCKHHVYKDEIQVECGLSTVEANLMESIIKVECNSDKIHWEQHFDQINIRDLHYANCLLSDTGIHQTISTLGINKVQNMKLVSMRLNGSLENGYLSNLESVKTLDITLTKLILTNGSFEGTPNLTKLYLRHNYIEEIPNGVFKSLNLLEVLDLGDNKITKINSDLFYGIPLKGLNLDSNYLTTLNLNVQSLKHLDVANNRITSITVGNLSKLVDISLNKNVLVTMPDQTFKNTSIESIRFSYGSFTALPHRFLTNLDRLLYVYLRSLNIEKIPENMIWNSSNIIELSLASNRLNELPVMFFRDAGKMKMLDLSKNQIETIDHELLRPLIKLETLDLSNNLIVQINNYGLKYLRNLKYLNLERNKIINFGREALNVPKLTTLKLAYNKISSLISNYEFSLHYLEEIETIDLSNNFINCIDPGWLNLIKLNNINLAGNNFTILRIQDIQYINEIVRTNLNNNPLEVIDLSDLEVFARAQSPPNNFWNNRRINLSSDKFICDCRNYEFARFLHNQMPKVVYKYLQIEQKLICNDGLRTEFSNVNMESLTCDWDIFEDVDKTNCTECECTYRPHDKSALMNCSNRNLTLAPEIIISSRNINYTELNLRNNSITKLPNYEKLNIKKLNIGYNNLNTINITQLPKNLVELHMEHNNLTMISETNLNNTLPNINILTMNSNSWICDCDAKNTINFIHKYSSKIFDLANITCYQSTTLLYTLTVEEVCLERSNTATIIIASMFLAVFSLVLGLLWILYKNYKTKIKIWLYSHNITWPISEESLDQDKKYDAFISFSHKDEELVAKHLVPGLEGGNSPFKLCLHYRDWVVGDWIPAQIARSVDESRRTIIVLSQHFLDSVWGRTEFRTAYSSALNERRSRIIVILYGEMSTKDLDPELKAYLSMNTYIKWGDYWFWEKLRYALPHRPEMKKKTRTKIIVPDKLNPTLLT</sequence>
<dbReference type="GO" id="GO:0045087">
    <property type="term" value="P:innate immune response"/>
    <property type="evidence" value="ECO:0007669"/>
    <property type="project" value="TreeGrafter"/>
</dbReference>
<keyword evidence="9" id="KW-0675">Receptor</keyword>
<dbReference type="EMBL" id="VYZN01000065">
    <property type="protein sequence ID" value="KAE9524946.1"/>
    <property type="molecule type" value="Genomic_DNA"/>
</dbReference>
<keyword evidence="5" id="KW-0732">Signal</keyword>
<keyword evidence="3" id="KW-0433">Leucine-rich repeat</keyword>
<dbReference type="PROSITE" id="PS51450">
    <property type="entry name" value="LRR"/>
    <property type="match status" value="6"/>
</dbReference>
<evidence type="ECO:0000256" key="3">
    <source>
        <dbReference type="ARBA" id="ARBA00022614"/>
    </source>
</evidence>
<proteinExistence type="inferred from homology"/>
<dbReference type="InterPro" id="IPR032675">
    <property type="entry name" value="LRR_dom_sf"/>
</dbReference>
<evidence type="ECO:0000256" key="8">
    <source>
        <dbReference type="ARBA" id="ARBA00023136"/>
    </source>
</evidence>
<dbReference type="SUPFAM" id="SSF52200">
    <property type="entry name" value="Toll/Interleukin receptor TIR domain"/>
    <property type="match status" value="1"/>
</dbReference>
<dbReference type="PANTHER" id="PTHR24365:SF541">
    <property type="entry name" value="PROTEIN TOLL-RELATED"/>
    <property type="match status" value="1"/>
</dbReference>
<dbReference type="Gene3D" id="3.80.10.10">
    <property type="entry name" value="Ribonuclease Inhibitor"/>
    <property type="match status" value="3"/>
</dbReference>
<dbReference type="InterPro" id="IPR001611">
    <property type="entry name" value="Leu-rich_rpt"/>
</dbReference>
<evidence type="ECO:0000313" key="13">
    <source>
        <dbReference type="EMBL" id="KAE9524946.1"/>
    </source>
</evidence>
<gene>
    <name evidence="13" type="ORF">AGLY_014996</name>
</gene>
<dbReference type="SMART" id="SM00365">
    <property type="entry name" value="LRR_SD22"/>
    <property type="match status" value="7"/>
</dbReference>
<dbReference type="SMART" id="SM00369">
    <property type="entry name" value="LRR_TYP"/>
    <property type="match status" value="10"/>
</dbReference>
<dbReference type="PANTHER" id="PTHR24365">
    <property type="entry name" value="TOLL-LIKE RECEPTOR"/>
    <property type="match status" value="1"/>
</dbReference>
<evidence type="ECO:0000256" key="11">
    <source>
        <dbReference type="SAM" id="Phobius"/>
    </source>
</evidence>
<comment type="caution">
    <text evidence="13">The sequence shown here is derived from an EMBL/GenBank/DDBJ whole genome shotgun (WGS) entry which is preliminary data.</text>
</comment>
<evidence type="ECO:0000256" key="9">
    <source>
        <dbReference type="ARBA" id="ARBA00023170"/>
    </source>
</evidence>
<dbReference type="Pfam" id="PF13855">
    <property type="entry name" value="LRR_8"/>
    <property type="match status" value="2"/>
</dbReference>
<feature type="domain" description="TIR" evidence="12">
    <location>
        <begin position="834"/>
        <end position="969"/>
    </location>
</feature>
<dbReference type="SMART" id="SM00364">
    <property type="entry name" value="LRR_BAC"/>
    <property type="match status" value="6"/>
</dbReference>